<dbReference type="InterPro" id="IPR050712">
    <property type="entry name" value="NAD(P)H-dep_reductase"/>
</dbReference>
<protein>
    <submittedName>
        <fullName evidence="2">Quinone reductase</fullName>
    </submittedName>
</protein>
<reference evidence="3" key="1">
    <citation type="journal article" date="2020" name="MBio">
        <title>Horizontal gene transfer to a defensive symbiont with a reduced genome amongst a multipartite beetle microbiome.</title>
        <authorList>
            <person name="Waterworth S.C."/>
            <person name="Florez L.V."/>
            <person name="Rees E.R."/>
            <person name="Hertweck C."/>
            <person name="Kaltenpoth M."/>
            <person name="Kwan J.C."/>
        </authorList>
    </citation>
    <scope>NUCLEOTIDE SEQUENCE [LARGE SCALE GENOMIC DNA]</scope>
</reference>
<feature type="domain" description="NADPH-dependent FMN reductase-like" evidence="1">
    <location>
        <begin position="4"/>
        <end position="147"/>
    </location>
</feature>
<evidence type="ECO:0000313" key="2">
    <source>
        <dbReference type="EMBL" id="KAF1043866.1"/>
    </source>
</evidence>
<sequence length="187" mass="19987">MPLNIAGIAGSVRSQSYSKAVLSSLAQLLPNGARFDTIDIGALPHYNEDVERQALPESVAHARSLVAGSDALLMVVPEFNHGLPGVLKNTLDWLSRPAFKSCALDKPVFFVTLSPGALGGVRAQYQLRETLSSMLCRLVPLPEIAITHVGAKVADGRLHDAATLDFLKAALTRFFEGAQLNAKDAAR</sequence>
<name>A0A7V8FWZ1_9BURK</name>
<dbReference type="Pfam" id="PF03358">
    <property type="entry name" value="FMN_red"/>
    <property type="match status" value="1"/>
</dbReference>
<evidence type="ECO:0000313" key="3">
    <source>
        <dbReference type="Proteomes" id="UP000462435"/>
    </source>
</evidence>
<comment type="caution">
    <text evidence="2">The sequence shown here is derived from an EMBL/GenBank/DDBJ whole genome shotgun (WGS) entry which is preliminary data.</text>
</comment>
<dbReference type="InterPro" id="IPR005025">
    <property type="entry name" value="FMN_Rdtase-like_dom"/>
</dbReference>
<dbReference type="Gene3D" id="3.40.50.360">
    <property type="match status" value="1"/>
</dbReference>
<organism evidence="2 3">
    <name type="scientific">Herbaspirillum frisingense</name>
    <dbReference type="NCBI Taxonomy" id="92645"/>
    <lineage>
        <taxon>Bacteria</taxon>
        <taxon>Pseudomonadati</taxon>
        <taxon>Pseudomonadota</taxon>
        <taxon>Betaproteobacteria</taxon>
        <taxon>Burkholderiales</taxon>
        <taxon>Oxalobacteraceae</taxon>
        <taxon>Herbaspirillum</taxon>
    </lineage>
</organism>
<dbReference type="EMBL" id="WNDX01000052">
    <property type="protein sequence ID" value="KAF1043866.1"/>
    <property type="molecule type" value="Genomic_DNA"/>
</dbReference>
<dbReference type="PANTHER" id="PTHR30543">
    <property type="entry name" value="CHROMATE REDUCTASE"/>
    <property type="match status" value="1"/>
</dbReference>
<dbReference type="AlphaFoldDB" id="A0A7V8FWZ1"/>
<dbReference type="InterPro" id="IPR029039">
    <property type="entry name" value="Flavoprotein-like_sf"/>
</dbReference>
<dbReference type="Proteomes" id="UP000462435">
    <property type="component" value="Unassembled WGS sequence"/>
</dbReference>
<gene>
    <name evidence="2" type="primary">chrR</name>
    <name evidence="2" type="ORF">GAK35_02014</name>
</gene>
<dbReference type="GO" id="GO:0016491">
    <property type="term" value="F:oxidoreductase activity"/>
    <property type="evidence" value="ECO:0007669"/>
    <property type="project" value="InterPro"/>
</dbReference>
<proteinExistence type="predicted"/>
<dbReference type="SUPFAM" id="SSF52218">
    <property type="entry name" value="Flavoproteins"/>
    <property type="match status" value="1"/>
</dbReference>
<dbReference type="PANTHER" id="PTHR30543:SF21">
    <property type="entry name" value="NAD(P)H-DEPENDENT FMN REDUCTASE LOT6"/>
    <property type="match status" value="1"/>
</dbReference>
<dbReference type="GO" id="GO:0005829">
    <property type="term" value="C:cytosol"/>
    <property type="evidence" value="ECO:0007669"/>
    <property type="project" value="TreeGrafter"/>
</dbReference>
<evidence type="ECO:0000259" key="1">
    <source>
        <dbReference type="Pfam" id="PF03358"/>
    </source>
</evidence>
<accession>A0A7V8FWZ1</accession>
<dbReference type="GO" id="GO:0010181">
    <property type="term" value="F:FMN binding"/>
    <property type="evidence" value="ECO:0007669"/>
    <property type="project" value="TreeGrafter"/>
</dbReference>